<organism evidence="3 5">
    <name type="scientific">Plasmodiophora brassicae</name>
    <name type="common">Clubroot disease agent</name>
    <dbReference type="NCBI Taxonomy" id="37360"/>
    <lineage>
        <taxon>Eukaryota</taxon>
        <taxon>Sar</taxon>
        <taxon>Rhizaria</taxon>
        <taxon>Endomyxa</taxon>
        <taxon>Phytomyxea</taxon>
        <taxon>Plasmodiophorida</taxon>
        <taxon>Plasmodiophoridae</taxon>
        <taxon>Plasmodiophora</taxon>
    </lineage>
</organism>
<dbReference type="AlphaFoldDB" id="A0A0G4J5W4"/>
<keyword evidence="5" id="KW-1185">Reference proteome</keyword>
<evidence type="ECO:0000259" key="2">
    <source>
        <dbReference type="PROSITE" id="PS50211"/>
    </source>
</evidence>
<name>A0A0G4J5W4_PLABS</name>
<dbReference type="EMBL" id="CDSF01000133">
    <property type="protein sequence ID" value="CEP02917.1"/>
    <property type="molecule type" value="Genomic_DNA"/>
</dbReference>
<dbReference type="OrthoDB" id="10265409at2759"/>
<evidence type="ECO:0000313" key="5">
    <source>
        <dbReference type="Proteomes" id="UP000039324"/>
    </source>
</evidence>
<evidence type="ECO:0000313" key="3">
    <source>
        <dbReference type="EMBL" id="CEP02917.1"/>
    </source>
</evidence>
<keyword evidence="4" id="KW-0496">Mitochondrion</keyword>
<reference evidence="3 5" key="1">
    <citation type="submission" date="2015-02" db="EMBL/GenBank/DDBJ databases">
        <authorList>
            <person name="Chooi Y.-H."/>
        </authorList>
    </citation>
    <scope>NUCLEOTIDE SEQUENCE [LARGE SCALE GENOMIC DNA]</scope>
    <source>
        <strain evidence="3">E3</strain>
    </source>
</reference>
<dbReference type="GO" id="GO:0055037">
    <property type="term" value="C:recycling endosome"/>
    <property type="evidence" value="ECO:0007669"/>
    <property type="project" value="TreeGrafter"/>
</dbReference>
<protein>
    <recommendedName>
        <fullName evidence="2">UDENN domain-containing protein</fullName>
    </recommendedName>
</protein>
<reference evidence="4 6" key="2">
    <citation type="submission" date="2018-03" db="EMBL/GenBank/DDBJ databases">
        <authorList>
            <person name="Fogelqvist J."/>
        </authorList>
    </citation>
    <scope>NUCLEOTIDE SEQUENCE [LARGE SCALE GENOMIC DNA]</scope>
</reference>
<evidence type="ECO:0000256" key="1">
    <source>
        <dbReference type="ARBA" id="ARBA00007159"/>
    </source>
</evidence>
<dbReference type="PANTHER" id="PTHR13677">
    <property type="entry name" value="LD41638P"/>
    <property type="match status" value="1"/>
</dbReference>
<dbReference type="EMBL" id="OVEO01000003">
    <property type="protein sequence ID" value="SPQ95020.1"/>
    <property type="molecule type" value="Genomic_DNA"/>
</dbReference>
<geneLocation type="mitochondrion" evidence="4"/>
<sequence>MGDAAGDDEQIAADRIAMRRWVRAVCVLDFDLSTGPVVEMQYPPDALADEQTTSLCRMAFPDGPTDADAREGGARPVYCQRLCRPQSLFVTVLFHQERDSGHERGAIQKVLAICSHLPLPELFAPVVRILGDIYFEHPGRPVLEAAARQWSQWGDPDFRKAHQLPFLGTVVDLPANCVQDCNGLPMGMFCGYSRWSRDLGAAVADLWAIWESVLVGQPVLVIGESPQQVSNAVLAVLSVIGPHLAYHADYRPYMTISDPDCQHYQTMCSRRTLPPCVLGVTNLLFNEALADFPNVLRLAKPNASFSASQSHVMTPDRPFLRALAGAAHAEAMLRAEFSALTSTFLSAFSRMFKPVPHLQRVSRSGCSAGGPAEFNPYLDAPRLPADVRDDLIDHLDIDASKGRLRLTRRQARTLYKHFMAGPNFLPWYTRARLLAQMELDGRTDAAIIAADSNLGSMADGLTLGELNAILKEIDRRLQCPRSLSRPALLSALQTHRASMAQRAASLGSVMYTSGS</sequence>
<proteinExistence type="inferred from homology"/>
<gene>
    <name evidence="3" type="ORF">PBRA_002884</name>
    <name evidence="4" type="ORF">PLBR_LOCUS2235</name>
</gene>
<dbReference type="PANTHER" id="PTHR13677:SF0">
    <property type="entry name" value="LD41638P"/>
    <property type="match status" value="1"/>
</dbReference>
<evidence type="ECO:0000313" key="6">
    <source>
        <dbReference type="Proteomes" id="UP000290189"/>
    </source>
</evidence>
<evidence type="ECO:0000313" key="4">
    <source>
        <dbReference type="EMBL" id="SPQ95020.1"/>
    </source>
</evidence>
<dbReference type="PROSITE" id="PS50211">
    <property type="entry name" value="DENN"/>
    <property type="match status" value="1"/>
</dbReference>
<dbReference type="STRING" id="37360.A0A0G4J5W4"/>
<dbReference type="InterPro" id="IPR037516">
    <property type="entry name" value="Tripartite_DENN"/>
</dbReference>
<comment type="similarity">
    <text evidence="1">Belongs to the DENND6 family.</text>
</comment>
<dbReference type="Proteomes" id="UP000039324">
    <property type="component" value="Unassembled WGS sequence"/>
</dbReference>
<accession>A0A0G4J5W4</accession>
<dbReference type="InterPro" id="IPR024224">
    <property type="entry name" value="DENND6"/>
</dbReference>
<feature type="domain" description="UDENN" evidence="2">
    <location>
        <begin position="23"/>
        <end position="440"/>
    </location>
</feature>
<dbReference type="GO" id="GO:0005085">
    <property type="term" value="F:guanyl-nucleotide exchange factor activity"/>
    <property type="evidence" value="ECO:0007669"/>
    <property type="project" value="InterPro"/>
</dbReference>
<dbReference type="Proteomes" id="UP000290189">
    <property type="component" value="Unassembled WGS sequence"/>
</dbReference>